<evidence type="ECO:0000259" key="1">
    <source>
        <dbReference type="Pfam" id="PF13873"/>
    </source>
</evidence>
<sequence length="245" mass="27124">MVDLPSANACTQSSVKKIRERKPNFSEAEINLLQDEVEKNYAVINDKFGSAVTNKRKTAVWGRNSMMVSSLCVAHRSAKECKDKWGNTKKEAKKIFSVKKRDHGKTGGGPQARPVSVAGNRTIDLCKDSASFKGIGGVESCIIAGATEARLSEDSEMACTGSQDLFESALECQSASSLQPQHLLHPSHHQFFQGLLVVYFRGEIEKQKKEMRKLDLQIELLERIKSKEYQPMSLSQCLEALGSTN</sequence>
<organism evidence="2 3">
    <name type="scientific">Mytilus galloprovincialis</name>
    <name type="common">Mediterranean mussel</name>
    <dbReference type="NCBI Taxonomy" id="29158"/>
    <lineage>
        <taxon>Eukaryota</taxon>
        <taxon>Metazoa</taxon>
        <taxon>Spiralia</taxon>
        <taxon>Lophotrochozoa</taxon>
        <taxon>Mollusca</taxon>
        <taxon>Bivalvia</taxon>
        <taxon>Autobranchia</taxon>
        <taxon>Pteriomorphia</taxon>
        <taxon>Mytilida</taxon>
        <taxon>Mytiloidea</taxon>
        <taxon>Mytilidae</taxon>
        <taxon>Mytilinae</taxon>
        <taxon>Mytilus</taxon>
    </lineage>
</organism>
<evidence type="ECO:0000313" key="3">
    <source>
        <dbReference type="Proteomes" id="UP000596742"/>
    </source>
</evidence>
<dbReference type="GO" id="GO:0005634">
    <property type="term" value="C:nucleus"/>
    <property type="evidence" value="ECO:0007669"/>
    <property type="project" value="TreeGrafter"/>
</dbReference>
<reference evidence="2" key="1">
    <citation type="submission" date="2018-11" db="EMBL/GenBank/DDBJ databases">
        <authorList>
            <person name="Alioto T."/>
            <person name="Alioto T."/>
        </authorList>
    </citation>
    <scope>NUCLEOTIDE SEQUENCE</scope>
</reference>
<gene>
    <name evidence="2" type="ORF">MGAL_10B041605</name>
</gene>
<evidence type="ECO:0000313" key="2">
    <source>
        <dbReference type="EMBL" id="VDI61085.1"/>
    </source>
</evidence>
<dbReference type="Pfam" id="PF13873">
    <property type="entry name" value="Myb_DNA-bind_5"/>
    <property type="match status" value="1"/>
</dbReference>
<protein>
    <recommendedName>
        <fullName evidence="1">Myb/SANT-like DNA-binding domain-containing protein</fullName>
    </recommendedName>
</protein>
<dbReference type="AlphaFoldDB" id="A0A8B6GA06"/>
<dbReference type="OrthoDB" id="10046272at2759"/>
<dbReference type="Proteomes" id="UP000596742">
    <property type="component" value="Unassembled WGS sequence"/>
</dbReference>
<keyword evidence="3" id="KW-1185">Reference proteome</keyword>
<feature type="domain" description="Myb/SANT-like DNA-binding" evidence="1">
    <location>
        <begin position="21"/>
        <end position="95"/>
    </location>
</feature>
<comment type="caution">
    <text evidence="2">The sequence shown here is derived from an EMBL/GenBank/DDBJ whole genome shotgun (WGS) entry which is preliminary data.</text>
</comment>
<dbReference type="InterPro" id="IPR028002">
    <property type="entry name" value="Myb_DNA-bind_5"/>
</dbReference>
<dbReference type="EMBL" id="UYJE01008107">
    <property type="protein sequence ID" value="VDI61085.1"/>
    <property type="molecule type" value="Genomic_DNA"/>
</dbReference>
<proteinExistence type="predicted"/>
<name>A0A8B6GA06_MYTGA</name>
<dbReference type="PANTHER" id="PTHR23098:SF16">
    <property type="entry name" value="REGULATORY PROTEIN ZESTE"/>
    <property type="match status" value="1"/>
</dbReference>
<accession>A0A8B6GA06</accession>
<dbReference type="PANTHER" id="PTHR23098">
    <property type="entry name" value="AGAP001331-PA-RELATED"/>
    <property type="match status" value="1"/>
</dbReference>